<gene>
    <name evidence="2" type="ORF">GG681_07580</name>
</gene>
<reference evidence="2 3" key="1">
    <citation type="submission" date="2019-10" db="EMBL/GenBank/DDBJ databases">
        <title>Epibacterium sp. nov., isolated from seawater.</title>
        <authorList>
            <person name="Zhang X."/>
            <person name="Li N."/>
        </authorList>
    </citation>
    <scope>NUCLEOTIDE SEQUENCE [LARGE SCALE GENOMIC DNA]</scope>
    <source>
        <strain evidence="2 3">SM1969</strain>
    </source>
</reference>
<dbReference type="CDD" id="cd07344">
    <property type="entry name" value="M48_yhfN_like"/>
    <property type="match status" value="1"/>
</dbReference>
<dbReference type="PANTHER" id="PTHR30399:SF1">
    <property type="entry name" value="UTP PYROPHOSPHATASE"/>
    <property type="match status" value="1"/>
</dbReference>
<accession>A0A844AKW9</accession>
<dbReference type="Gene3D" id="3.30.2010.10">
    <property type="entry name" value="Metalloproteases ('zincins'), catalytic domain"/>
    <property type="match status" value="1"/>
</dbReference>
<dbReference type="EMBL" id="WIXK01000003">
    <property type="protein sequence ID" value="MQY42500.1"/>
    <property type="molecule type" value="Genomic_DNA"/>
</dbReference>
<sequence length="227" mass="25876">MADHHLPGDPPIPLTLRRSARARRISLRVSALDGRVTLTLPERLKQDAALEFAAEKEDWIRSHLARQPDQIVVGFGVELPIDGTPRQVVAASGRRVVLDVDQVAVPQAAPGRTLQRYLRELARDRLVEASDHYARKLGRDYSRITLRDTRSRWGSCSSDGALMYSWRLIFAPPDVLRYVAAHEVAHLAEMNHSQAFWDQVTQLFGNYEPARQWLHQNGSALHRYRFD</sequence>
<dbReference type="AlphaFoldDB" id="A0A844AKW9"/>
<keyword evidence="3" id="KW-1185">Reference proteome</keyword>
<dbReference type="InterPro" id="IPR053136">
    <property type="entry name" value="UTP_pyrophosphatase-like"/>
</dbReference>
<protein>
    <submittedName>
        <fullName evidence="2">DUF45 domain-containing protein</fullName>
    </submittedName>
</protein>
<comment type="caution">
    <text evidence="2">The sequence shown here is derived from an EMBL/GenBank/DDBJ whole genome shotgun (WGS) entry which is preliminary data.</text>
</comment>
<evidence type="ECO:0000259" key="1">
    <source>
        <dbReference type="Pfam" id="PF01863"/>
    </source>
</evidence>
<organism evidence="2 3">
    <name type="scientific">Tritonibacter aquimaris</name>
    <dbReference type="NCBI Taxonomy" id="2663379"/>
    <lineage>
        <taxon>Bacteria</taxon>
        <taxon>Pseudomonadati</taxon>
        <taxon>Pseudomonadota</taxon>
        <taxon>Alphaproteobacteria</taxon>
        <taxon>Rhodobacterales</taxon>
        <taxon>Paracoccaceae</taxon>
        <taxon>Tritonibacter</taxon>
    </lineage>
</organism>
<proteinExistence type="predicted"/>
<dbReference type="Pfam" id="PF01863">
    <property type="entry name" value="YgjP-like"/>
    <property type="match status" value="1"/>
</dbReference>
<dbReference type="Proteomes" id="UP000436694">
    <property type="component" value="Unassembled WGS sequence"/>
</dbReference>
<dbReference type="PANTHER" id="PTHR30399">
    <property type="entry name" value="UNCHARACTERIZED PROTEIN YGJP"/>
    <property type="match status" value="1"/>
</dbReference>
<feature type="domain" description="YgjP-like metallopeptidase" evidence="1">
    <location>
        <begin position="23"/>
        <end position="216"/>
    </location>
</feature>
<evidence type="ECO:0000313" key="3">
    <source>
        <dbReference type="Proteomes" id="UP000436694"/>
    </source>
</evidence>
<dbReference type="InterPro" id="IPR002725">
    <property type="entry name" value="YgjP-like_metallopeptidase"/>
</dbReference>
<name>A0A844AKW9_9RHOB</name>
<dbReference type="RefSeq" id="WP_153546715.1">
    <property type="nucleotide sequence ID" value="NZ_WIXK01000003.1"/>
</dbReference>
<evidence type="ECO:0000313" key="2">
    <source>
        <dbReference type="EMBL" id="MQY42500.1"/>
    </source>
</evidence>